<reference evidence="3" key="1">
    <citation type="journal article" date="2019" name="Int. J. Syst. Evol. Microbiol.">
        <title>The Global Catalogue of Microorganisms (GCM) 10K type strain sequencing project: providing services to taxonomists for standard genome sequencing and annotation.</title>
        <authorList>
            <consortium name="The Broad Institute Genomics Platform"/>
            <consortium name="The Broad Institute Genome Sequencing Center for Infectious Disease"/>
            <person name="Wu L."/>
            <person name="Ma J."/>
        </authorList>
    </citation>
    <scope>NUCLEOTIDE SEQUENCE [LARGE SCALE GENOMIC DNA]</scope>
    <source>
        <strain evidence="3">CGMCC 4.7323</strain>
    </source>
</reference>
<accession>A0ABQ2IYS1</accession>
<feature type="chain" id="PRO_5045276110" evidence="1">
    <location>
        <begin position="21"/>
        <end position="61"/>
    </location>
</feature>
<dbReference type="EMBL" id="BMND01000002">
    <property type="protein sequence ID" value="GGN35086.1"/>
    <property type="molecule type" value="Genomic_DNA"/>
</dbReference>
<protein>
    <submittedName>
        <fullName evidence="2">Uncharacterized protein</fullName>
    </submittedName>
</protein>
<keyword evidence="3" id="KW-1185">Reference proteome</keyword>
<evidence type="ECO:0000256" key="1">
    <source>
        <dbReference type="SAM" id="SignalP"/>
    </source>
</evidence>
<name>A0ABQ2IYS1_9ACTN</name>
<feature type="signal peptide" evidence="1">
    <location>
        <begin position="1"/>
        <end position="20"/>
    </location>
</feature>
<sequence length="61" mass="6259">MLRRLAVVLTGLLVTGFLAAGPAVASPADGHRLTAKEREGLRAAGEVLDALFGGPGPSDRY</sequence>
<evidence type="ECO:0000313" key="3">
    <source>
        <dbReference type="Proteomes" id="UP000600080"/>
    </source>
</evidence>
<dbReference type="Proteomes" id="UP000600080">
    <property type="component" value="Unassembled WGS sequence"/>
</dbReference>
<gene>
    <name evidence="2" type="ORF">GCM10012285_07810</name>
</gene>
<keyword evidence="1" id="KW-0732">Signal</keyword>
<comment type="caution">
    <text evidence="2">The sequence shown here is derived from an EMBL/GenBank/DDBJ whole genome shotgun (WGS) entry which is preliminary data.</text>
</comment>
<proteinExistence type="predicted"/>
<evidence type="ECO:0000313" key="2">
    <source>
        <dbReference type="EMBL" id="GGN35086.1"/>
    </source>
</evidence>
<dbReference type="GeneID" id="301546664"/>
<dbReference type="RefSeq" id="WP_189096068.1">
    <property type="nucleotide sequence ID" value="NZ_BMND01000002.1"/>
</dbReference>
<organism evidence="2 3">
    <name type="scientific">Streptomyces kronopolitis</name>
    <dbReference type="NCBI Taxonomy" id="1612435"/>
    <lineage>
        <taxon>Bacteria</taxon>
        <taxon>Bacillati</taxon>
        <taxon>Actinomycetota</taxon>
        <taxon>Actinomycetes</taxon>
        <taxon>Kitasatosporales</taxon>
        <taxon>Streptomycetaceae</taxon>
        <taxon>Streptomyces</taxon>
    </lineage>
</organism>